<feature type="transmembrane region" description="Helical" evidence="1">
    <location>
        <begin position="141"/>
        <end position="162"/>
    </location>
</feature>
<sequence>MVNKLAVNHPWYKHPVIISATIINAFILLLALAWSGNPHELSRLLVEDGIVEWMQFLAFSLTSGLLGYVAVDRWKNGGMRLGVLVLLGLTGLVAVAALEEISWFQRILQIQSPEFFLQNNRQAETNLHNLGFGKESLHKAVLLKLILITGLIHNLFLPLLARKRPAVRTFVERFGLYLPPLAASIPYLLLVILSHLLIDHPRKGELGETFGAVHYLATVFGAYFVGVAYDKKPLFAGLDARRVSVLFTLLMFYLLMTGWMLSAGAGAIVTAVGAD</sequence>
<name>A0A7W9WY20_9BURK</name>
<feature type="transmembrane region" description="Helical" evidence="1">
    <location>
        <begin position="210"/>
        <end position="229"/>
    </location>
</feature>
<dbReference type="Proteomes" id="UP000540787">
    <property type="component" value="Unassembled WGS sequence"/>
</dbReference>
<dbReference type="AlphaFoldDB" id="A0A7W9WY20"/>
<feature type="transmembrane region" description="Helical" evidence="1">
    <location>
        <begin position="250"/>
        <end position="274"/>
    </location>
</feature>
<keyword evidence="1" id="KW-0472">Membrane</keyword>
<organism evidence="2 3">
    <name type="scientific">Massilia aurea</name>
    <dbReference type="NCBI Taxonomy" id="373040"/>
    <lineage>
        <taxon>Bacteria</taxon>
        <taxon>Pseudomonadati</taxon>
        <taxon>Pseudomonadota</taxon>
        <taxon>Betaproteobacteria</taxon>
        <taxon>Burkholderiales</taxon>
        <taxon>Oxalobacteraceae</taxon>
        <taxon>Telluria group</taxon>
        <taxon>Massilia</taxon>
    </lineage>
</organism>
<proteinExistence type="predicted"/>
<keyword evidence="1" id="KW-0812">Transmembrane</keyword>
<keyword evidence="1" id="KW-1133">Transmembrane helix</keyword>
<gene>
    <name evidence="2" type="ORF">HD842_001041</name>
</gene>
<dbReference type="EMBL" id="JACHBX010000001">
    <property type="protein sequence ID" value="MBB6132930.1"/>
    <property type="molecule type" value="Genomic_DNA"/>
</dbReference>
<feature type="transmembrane region" description="Helical" evidence="1">
    <location>
        <begin position="53"/>
        <end position="71"/>
    </location>
</feature>
<comment type="caution">
    <text evidence="2">The sequence shown here is derived from an EMBL/GenBank/DDBJ whole genome shotgun (WGS) entry which is preliminary data.</text>
</comment>
<dbReference type="RefSeq" id="WP_183551868.1">
    <property type="nucleotide sequence ID" value="NZ_JACHBX010000001.1"/>
</dbReference>
<feature type="transmembrane region" description="Helical" evidence="1">
    <location>
        <begin position="174"/>
        <end position="198"/>
    </location>
</feature>
<evidence type="ECO:0000313" key="2">
    <source>
        <dbReference type="EMBL" id="MBB6132930.1"/>
    </source>
</evidence>
<evidence type="ECO:0000256" key="1">
    <source>
        <dbReference type="SAM" id="Phobius"/>
    </source>
</evidence>
<accession>A0A7W9WY20</accession>
<keyword evidence="3" id="KW-1185">Reference proteome</keyword>
<protein>
    <submittedName>
        <fullName evidence="2">Uncharacterized protein</fullName>
    </submittedName>
</protein>
<reference evidence="2 3" key="1">
    <citation type="submission" date="2020-08" db="EMBL/GenBank/DDBJ databases">
        <title>The Agave Microbiome: Exploring the role of microbial communities in plant adaptations to desert environments.</title>
        <authorList>
            <person name="Partida-Martinez L.P."/>
        </authorList>
    </citation>
    <scope>NUCLEOTIDE SEQUENCE [LARGE SCALE GENOMIC DNA]</scope>
    <source>
        <strain evidence="2 3">AT3.2</strain>
    </source>
</reference>
<evidence type="ECO:0000313" key="3">
    <source>
        <dbReference type="Proteomes" id="UP000540787"/>
    </source>
</evidence>
<feature type="transmembrane region" description="Helical" evidence="1">
    <location>
        <begin position="78"/>
        <end position="98"/>
    </location>
</feature>
<feature type="transmembrane region" description="Helical" evidence="1">
    <location>
        <begin position="12"/>
        <end position="33"/>
    </location>
</feature>